<keyword evidence="1" id="KW-0175">Coiled coil</keyword>
<evidence type="ECO:0000256" key="2">
    <source>
        <dbReference type="SAM" id="MobiDB-lite"/>
    </source>
</evidence>
<evidence type="ECO:0000256" key="3">
    <source>
        <dbReference type="SAM" id="Phobius"/>
    </source>
</evidence>
<dbReference type="OrthoDB" id="432234at2759"/>
<dbReference type="EMBL" id="ML977562">
    <property type="protein sequence ID" value="KAF2005585.1"/>
    <property type="molecule type" value="Genomic_DNA"/>
</dbReference>
<feature type="compositionally biased region" description="Basic and acidic residues" evidence="2">
    <location>
        <begin position="227"/>
        <end position="237"/>
    </location>
</feature>
<evidence type="ECO:0000313" key="4">
    <source>
        <dbReference type="EMBL" id="KAF2005585.1"/>
    </source>
</evidence>
<feature type="transmembrane region" description="Helical" evidence="3">
    <location>
        <begin position="6"/>
        <end position="27"/>
    </location>
</feature>
<evidence type="ECO:0000256" key="1">
    <source>
        <dbReference type="SAM" id="Coils"/>
    </source>
</evidence>
<name>A0A6A5X1I5_9PLEO</name>
<feature type="region of interest" description="Disordered" evidence="2">
    <location>
        <begin position="97"/>
        <end position="137"/>
    </location>
</feature>
<keyword evidence="3" id="KW-0812">Transmembrane</keyword>
<feature type="compositionally biased region" description="Polar residues" evidence="2">
    <location>
        <begin position="238"/>
        <end position="247"/>
    </location>
</feature>
<dbReference type="AlphaFoldDB" id="A0A6A5X1I5"/>
<keyword evidence="3" id="KW-1133">Transmembrane helix</keyword>
<feature type="compositionally biased region" description="Basic and acidic residues" evidence="2">
    <location>
        <begin position="276"/>
        <end position="296"/>
    </location>
</feature>
<gene>
    <name evidence="4" type="ORF">P154DRAFT_313476</name>
</gene>
<organism evidence="4 5">
    <name type="scientific">Amniculicola lignicola CBS 123094</name>
    <dbReference type="NCBI Taxonomy" id="1392246"/>
    <lineage>
        <taxon>Eukaryota</taxon>
        <taxon>Fungi</taxon>
        <taxon>Dikarya</taxon>
        <taxon>Ascomycota</taxon>
        <taxon>Pezizomycotina</taxon>
        <taxon>Dothideomycetes</taxon>
        <taxon>Pleosporomycetidae</taxon>
        <taxon>Pleosporales</taxon>
        <taxon>Amniculicolaceae</taxon>
        <taxon>Amniculicola</taxon>
    </lineage>
</organism>
<proteinExistence type="predicted"/>
<dbReference type="Proteomes" id="UP000799779">
    <property type="component" value="Unassembled WGS sequence"/>
</dbReference>
<protein>
    <submittedName>
        <fullName evidence="4">Uncharacterized protein</fullName>
    </submittedName>
</protein>
<sequence>MHILDALSFFLFLCVVSVVCCMLVALYRVSASLRFPPPSSPFLRPTRLPKTQPHSYLHLPTRSQSSAAMLKAAVNNFPGAAGEKKAGLQQQSLNSAFKSPSQQKFGTGTRPLSTASGNVVKHNGAGERRVSPTRGIKRSSSGLAKVLGSQEDAFEYPAINISENGFDLSRHTYNPGNTQTTKQADVFYDENDFDSDIDLDLEDPATKSTVTYPALPPLPRDSAYRSLEPDTQLKREPVSSQAVSWPSSPLEHFKTPPKVAQAKKAAATKRRTLPWLEKDNKVKRESSQMEEEQRSDSEEDPVNPSKRRTLETKQNGDFTPLPKDTNKQAYAWNTTASAVKQQQKNLREANKKLTKANEGTEDDVKHAIAKKKKNTVHRIFLSEEQQHVLNLVVEYRKSVFFTGSAGVFYSLPSVVSC</sequence>
<feature type="compositionally biased region" description="Low complexity" evidence="2">
    <location>
        <begin position="256"/>
        <end position="265"/>
    </location>
</feature>
<feature type="region of interest" description="Disordered" evidence="2">
    <location>
        <begin position="204"/>
        <end position="326"/>
    </location>
</feature>
<reference evidence="4" key="1">
    <citation type="journal article" date="2020" name="Stud. Mycol.">
        <title>101 Dothideomycetes genomes: a test case for predicting lifestyles and emergence of pathogens.</title>
        <authorList>
            <person name="Haridas S."/>
            <person name="Albert R."/>
            <person name="Binder M."/>
            <person name="Bloem J."/>
            <person name="Labutti K."/>
            <person name="Salamov A."/>
            <person name="Andreopoulos B."/>
            <person name="Baker S."/>
            <person name="Barry K."/>
            <person name="Bills G."/>
            <person name="Bluhm B."/>
            <person name="Cannon C."/>
            <person name="Castanera R."/>
            <person name="Culley D."/>
            <person name="Daum C."/>
            <person name="Ezra D."/>
            <person name="Gonzalez J."/>
            <person name="Henrissat B."/>
            <person name="Kuo A."/>
            <person name="Liang C."/>
            <person name="Lipzen A."/>
            <person name="Lutzoni F."/>
            <person name="Magnuson J."/>
            <person name="Mondo S."/>
            <person name="Nolan M."/>
            <person name="Ohm R."/>
            <person name="Pangilinan J."/>
            <person name="Park H.-J."/>
            <person name="Ramirez L."/>
            <person name="Alfaro M."/>
            <person name="Sun H."/>
            <person name="Tritt A."/>
            <person name="Yoshinaga Y."/>
            <person name="Zwiers L.-H."/>
            <person name="Turgeon B."/>
            <person name="Goodwin S."/>
            <person name="Spatafora J."/>
            <person name="Crous P."/>
            <person name="Grigoriev I."/>
        </authorList>
    </citation>
    <scope>NUCLEOTIDE SEQUENCE</scope>
    <source>
        <strain evidence="4">CBS 123094</strain>
    </source>
</reference>
<evidence type="ECO:0000313" key="5">
    <source>
        <dbReference type="Proteomes" id="UP000799779"/>
    </source>
</evidence>
<accession>A0A6A5X1I5</accession>
<feature type="compositionally biased region" description="Polar residues" evidence="2">
    <location>
        <begin position="97"/>
        <end position="117"/>
    </location>
</feature>
<feature type="coiled-coil region" evidence="1">
    <location>
        <begin position="336"/>
        <end position="363"/>
    </location>
</feature>
<keyword evidence="3" id="KW-0472">Membrane</keyword>
<keyword evidence="5" id="KW-1185">Reference proteome</keyword>